<organism evidence="2 3">
    <name type="scientific">Olleya aquimaris</name>
    <dbReference type="NCBI Taxonomy" id="639310"/>
    <lineage>
        <taxon>Bacteria</taxon>
        <taxon>Pseudomonadati</taxon>
        <taxon>Bacteroidota</taxon>
        <taxon>Flavobacteriia</taxon>
        <taxon>Flavobacteriales</taxon>
        <taxon>Flavobacteriaceae</taxon>
    </lineage>
</organism>
<evidence type="ECO:0000313" key="3">
    <source>
        <dbReference type="Proteomes" id="UP000248703"/>
    </source>
</evidence>
<feature type="transmembrane region" description="Helical" evidence="1">
    <location>
        <begin position="29"/>
        <end position="48"/>
    </location>
</feature>
<dbReference type="EMBL" id="QLLO01000004">
    <property type="protein sequence ID" value="RAJ15040.1"/>
    <property type="molecule type" value="Genomic_DNA"/>
</dbReference>
<accession>A0A327RDJ6</accession>
<keyword evidence="1" id="KW-0472">Membrane</keyword>
<proteinExistence type="predicted"/>
<reference evidence="2 3" key="1">
    <citation type="submission" date="2018-06" db="EMBL/GenBank/DDBJ databases">
        <title>Genomic Encyclopedia of Archaeal and Bacterial Type Strains, Phase II (KMG-II): from individual species to whole genera.</title>
        <authorList>
            <person name="Goeker M."/>
        </authorList>
    </citation>
    <scope>NUCLEOTIDE SEQUENCE [LARGE SCALE GENOMIC DNA]</scope>
    <source>
        <strain evidence="2 3">DSM 24464</strain>
    </source>
</reference>
<keyword evidence="3" id="KW-1185">Reference proteome</keyword>
<protein>
    <submittedName>
        <fullName evidence="2">Uncharacterized protein</fullName>
    </submittedName>
</protein>
<dbReference type="Proteomes" id="UP000248703">
    <property type="component" value="Unassembled WGS sequence"/>
</dbReference>
<gene>
    <name evidence="2" type="ORF">LY08_01389</name>
</gene>
<evidence type="ECO:0000256" key="1">
    <source>
        <dbReference type="SAM" id="Phobius"/>
    </source>
</evidence>
<dbReference type="OrthoDB" id="1145018at2"/>
<dbReference type="RefSeq" id="WP_111659712.1">
    <property type="nucleotide sequence ID" value="NZ_QLLO01000004.1"/>
</dbReference>
<keyword evidence="1" id="KW-1133">Transmembrane helix</keyword>
<sequence length="79" mass="9254">MRYLIALAFVASVTSIICGYTLEVDYAQKLIGFGVVGLFFVVIPLFTYHRWKNRDAKEYMLTKEKLEEMRKKEGDTRKL</sequence>
<keyword evidence="1" id="KW-0812">Transmembrane</keyword>
<name>A0A327RDJ6_9FLAO</name>
<comment type="caution">
    <text evidence="2">The sequence shown here is derived from an EMBL/GenBank/DDBJ whole genome shotgun (WGS) entry which is preliminary data.</text>
</comment>
<evidence type="ECO:0000313" key="2">
    <source>
        <dbReference type="EMBL" id="RAJ15040.1"/>
    </source>
</evidence>
<dbReference type="AlphaFoldDB" id="A0A327RDJ6"/>